<keyword evidence="6" id="KW-1185">Reference proteome</keyword>
<evidence type="ECO:0000259" key="4">
    <source>
        <dbReference type="Pfam" id="PF08241"/>
    </source>
</evidence>
<dbReference type="EMBL" id="PDJJ01000001">
    <property type="protein sequence ID" value="PFG43811.1"/>
    <property type="molecule type" value="Genomic_DNA"/>
</dbReference>
<organism evidence="5 6">
    <name type="scientific">Isoptericola jiangsuensis</name>
    <dbReference type="NCBI Taxonomy" id="548579"/>
    <lineage>
        <taxon>Bacteria</taxon>
        <taxon>Bacillati</taxon>
        <taxon>Actinomycetota</taxon>
        <taxon>Actinomycetes</taxon>
        <taxon>Micrococcales</taxon>
        <taxon>Promicromonosporaceae</taxon>
        <taxon>Isoptericola</taxon>
    </lineage>
</organism>
<dbReference type="InterPro" id="IPR013216">
    <property type="entry name" value="Methyltransf_11"/>
</dbReference>
<keyword evidence="2 5" id="KW-0489">Methyltransferase</keyword>
<protein>
    <submittedName>
        <fullName evidence="5">Methyltransferase family protein</fullName>
    </submittedName>
</protein>
<dbReference type="PANTHER" id="PTHR44942">
    <property type="entry name" value="METHYLTRANSF_11 DOMAIN-CONTAINING PROTEIN"/>
    <property type="match status" value="1"/>
</dbReference>
<dbReference type="RefSeq" id="WP_098465329.1">
    <property type="nucleotide sequence ID" value="NZ_PDJJ01000001.1"/>
</dbReference>
<dbReference type="PANTHER" id="PTHR44942:SF4">
    <property type="entry name" value="METHYLTRANSFERASE TYPE 11 DOMAIN-CONTAINING PROTEIN"/>
    <property type="match status" value="1"/>
</dbReference>
<dbReference type="InterPro" id="IPR051052">
    <property type="entry name" value="Diverse_substrate_MTase"/>
</dbReference>
<feature type="domain" description="Methyltransferase type 11" evidence="4">
    <location>
        <begin position="47"/>
        <end position="136"/>
    </location>
</feature>
<dbReference type="Proteomes" id="UP000224130">
    <property type="component" value="Unassembled WGS sequence"/>
</dbReference>
<evidence type="ECO:0000256" key="2">
    <source>
        <dbReference type="ARBA" id="ARBA00022603"/>
    </source>
</evidence>
<accession>A0A2A9EZ40</accession>
<dbReference type="GO" id="GO:0008757">
    <property type="term" value="F:S-adenosylmethionine-dependent methyltransferase activity"/>
    <property type="evidence" value="ECO:0007669"/>
    <property type="project" value="InterPro"/>
</dbReference>
<name>A0A2A9EZ40_9MICO</name>
<evidence type="ECO:0000313" key="6">
    <source>
        <dbReference type="Proteomes" id="UP000224130"/>
    </source>
</evidence>
<evidence type="ECO:0000313" key="5">
    <source>
        <dbReference type="EMBL" id="PFG43811.1"/>
    </source>
</evidence>
<dbReference type="CDD" id="cd02440">
    <property type="entry name" value="AdoMet_MTases"/>
    <property type="match status" value="1"/>
</dbReference>
<dbReference type="AlphaFoldDB" id="A0A2A9EZ40"/>
<dbReference type="Pfam" id="PF08241">
    <property type="entry name" value="Methyltransf_11"/>
    <property type="match status" value="1"/>
</dbReference>
<comment type="caution">
    <text evidence="5">The sequence shown here is derived from an EMBL/GenBank/DDBJ whole genome shotgun (WGS) entry which is preliminary data.</text>
</comment>
<dbReference type="InterPro" id="IPR029063">
    <property type="entry name" value="SAM-dependent_MTases_sf"/>
</dbReference>
<dbReference type="OrthoDB" id="9797252at2"/>
<evidence type="ECO:0000256" key="3">
    <source>
        <dbReference type="ARBA" id="ARBA00022679"/>
    </source>
</evidence>
<proteinExistence type="inferred from homology"/>
<dbReference type="GO" id="GO:0032259">
    <property type="term" value="P:methylation"/>
    <property type="evidence" value="ECO:0007669"/>
    <property type="project" value="UniProtKB-KW"/>
</dbReference>
<gene>
    <name evidence="5" type="ORF">ATJ88_2524</name>
</gene>
<reference evidence="5 6" key="1">
    <citation type="submission" date="2017-10" db="EMBL/GenBank/DDBJ databases">
        <title>Sequencing the genomes of 1000 actinobacteria strains.</title>
        <authorList>
            <person name="Klenk H.-P."/>
        </authorList>
    </citation>
    <scope>NUCLEOTIDE SEQUENCE [LARGE SCALE GENOMIC DNA]</scope>
    <source>
        <strain evidence="5 6">DSM 21863</strain>
    </source>
</reference>
<sequence length="253" mass="27927">MSTSPDPHSVSDRAASFTQGAEVYARVRPSYPAEAVSWLVPERSRVLDLAAGTGLLTRPLVDAGHDVVAVDPAPEMLAELATELPHVEAHQGTAESIPLDDDAVDVVVVGQAWHWFDAPRAAAEISRVLRPGGTLALCWNDRDERIDWVRRFGLILHDGDPLRARTGSRHEPPDLGPSFEPPETATFRWLHHLPTDHLRDLAGTRSYLLTLPEDEREALLERVDDLVVTHPDLAGATEVAMPYVTAAYRARRR</sequence>
<dbReference type="SUPFAM" id="SSF53335">
    <property type="entry name" value="S-adenosyl-L-methionine-dependent methyltransferases"/>
    <property type="match status" value="1"/>
</dbReference>
<evidence type="ECO:0000256" key="1">
    <source>
        <dbReference type="ARBA" id="ARBA00008361"/>
    </source>
</evidence>
<dbReference type="Gene3D" id="3.40.50.150">
    <property type="entry name" value="Vaccinia Virus protein VP39"/>
    <property type="match status" value="1"/>
</dbReference>
<comment type="similarity">
    <text evidence="1">Belongs to the methyltransferase superfamily.</text>
</comment>
<keyword evidence="3 5" id="KW-0808">Transferase</keyword>